<feature type="region of interest" description="Disordered" evidence="1">
    <location>
        <begin position="1"/>
        <end position="82"/>
    </location>
</feature>
<accession>A0A9Q1DL86</accession>
<comment type="caution">
    <text evidence="2">The sequence shown here is derived from an EMBL/GenBank/DDBJ whole genome shotgun (WGS) entry which is preliminary data.</text>
</comment>
<evidence type="ECO:0000313" key="2">
    <source>
        <dbReference type="EMBL" id="KAJ8274602.1"/>
    </source>
</evidence>
<organism evidence="2 3">
    <name type="scientific">Conger conger</name>
    <name type="common">Conger eel</name>
    <name type="synonym">Muraena conger</name>
    <dbReference type="NCBI Taxonomy" id="82655"/>
    <lineage>
        <taxon>Eukaryota</taxon>
        <taxon>Metazoa</taxon>
        <taxon>Chordata</taxon>
        <taxon>Craniata</taxon>
        <taxon>Vertebrata</taxon>
        <taxon>Euteleostomi</taxon>
        <taxon>Actinopterygii</taxon>
        <taxon>Neopterygii</taxon>
        <taxon>Teleostei</taxon>
        <taxon>Anguilliformes</taxon>
        <taxon>Congridae</taxon>
        <taxon>Conger</taxon>
    </lineage>
</organism>
<feature type="compositionally biased region" description="Low complexity" evidence="1">
    <location>
        <begin position="1"/>
        <end position="13"/>
    </location>
</feature>
<evidence type="ECO:0000256" key="1">
    <source>
        <dbReference type="SAM" id="MobiDB-lite"/>
    </source>
</evidence>
<dbReference type="AlphaFoldDB" id="A0A9Q1DL86"/>
<dbReference type="EMBL" id="JAFJMO010000006">
    <property type="protein sequence ID" value="KAJ8274602.1"/>
    <property type="molecule type" value="Genomic_DNA"/>
</dbReference>
<protein>
    <submittedName>
        <fullName evidence="2">Uncharacterized protein</fullName>
    </submittedName>
</protein>
<evidence type="ECO:0000313" key="3">
    <source>
        <dbReference type="Proteomes" id="UP001152803"/>
    </source>
</evidence>
<dbReference type="Proteomes" id="UP001152803">
    <property type="component" value="Unassembled WGS sequence"/>
</dbReference>
<proteinExistence type="predicted"/>
<sequence length="82" mass="8503">MGARSRARGSPGRTPHPTPPSPHQHGRETGCPPKPVWLGERGGSGGHGTQNVLPAVRRRSASACTSSSFPRASVAQAALNRT</sequence>
<name>A0A9Q1DL86_CONCO</name>
<gene>
    <name evidence="2" type="ORF">COCON_G00092270</name>
</gene>
<keyword evidence="3" id="KW-1185">Reference proteome</keyword>
<reference evidence="2" key="1">
    <citation type="journal article" date="2023" name="Science">
        <title>Genome structures resolve the early diversification of teleost fishes.</title>
        <authorList>
            <person name="Parey E."/>
            <person name="Louis A."/>
            <person name="Montfort J."/>
            <person name="Bouchez O."/>
            <person name="Roques C."/>
            <person name="Iampietro C."/>
            <person name="Lluch J."/>
            <person name="Castinel A."/>
            <person name="Donnadieu C."/>
            <person name="Desvignes T."/>
            <person name="Floi Bucao C."/>
            <person name="Jouanno E."/>
            <person name="Wen M."/>
            <person name="Mejri S."/>
            <person name="Dirks R."/>
            <person name="Jansen H."/>
            <person name="Henkel C."/>
            <person name="Chen W.J."/>
            <person name="Zahm M."/>
            <person name="Cabau C."/>
            <person name="Klopp C."/>
            <person name="Thompson A.W."/>
            <person name="Robinson-Rechavi M."/>
            <person name="Braasch I."/>
            <person name="Lecointre G."/>
            <person name="Bobe J."/>
            <person name="Postlethwait J.H."/>
            <person name="Berthelot C."/>
            <person name="Roest Crollius H."/>
            <person name="Guiguen Y."/>
        </authorList>
    </citation>
    <scope>NUCLEOTIDE SEQUENCE</scope>
    <source>
        <strain evidence="2">Concon-B</strain>
    </source>
</reference>